<evidence type="ECO:0000259" key="1">
    <source>
        <dbReference type="PROSITE" id="PS51205"/>
    </source>
</evidence>
<proteinExistence type="predicted"/>
<keyword evidence="3" id="KW-1185">Reference proteome</keyword>
<evidence type="ECO:0000313" key="3">
    <source>
        <dbReference type="Proteomes" id="UP000023152"/>
    </source>
</evidence>
<dbReference type="PROSITE" id="PS51205">
    <property type="entry name" value="VPS9"/>
    <property type="match status" value="1"/>
</dbReference>
<protein>
    <recommendedName>
        <fullName evidence="1">VPS9 domain-containing protein</fullName>
    </recommendedName>
</protein>
<dbReference type="EMBL" id="ASPP01011870">
    <property type="protein sequence ID" value="ETO21187.1"/>
    <property type="molecule type" value="Genomic_DNA"/>
</dbReference>
<dbReference type="InterPro" id="IPR045046">
    <property type="entry name" value="Vps9-like"/>
</dbReference>
<dbReference type="PANTHER" id="PTHR23101:SF25">
    <property type="entry name" value="GTPASE-ACTIVATING PROTEIN AND VPS9 DOMAIN-CONTAINING PROTEIN 1"/>
    <property type="match status" value="1"/>
</dbReference>
<dbReference type="GO" id="GO:0030139">
    <property type="term" value="C:endocytic vesicle"/>
    <property type="evidence" value="ECO:0007669"/>
    <property type="project" value="TreeGrafter"/>
</dbReference>
<reference evidence="2 3" key="1">
    <citation type="journal article" date="2013" name="Curr. Biol.">
        <title>The Genome of the Foraminiferan Reticulomyxa filosa.</title>
        <authorList>
            <person name="Glockner G."/>
            <person name="Hulsmann N."/>
            <person name="Schleicher M."/>
            <person name="Noegel A.A."/>
            <person name="Eichinger L."/>
            <person name="Gallinger C."/>
            <person name="Pawlowski J."/>
            <person name="Sierra R."/>
            <person name="Euteneuer U."/>
            <person name="Pillet L."/>
            <person name="Moustafa A."/>
            <person name="Platzer M."/>
            <person name="Groth M."/>
            <person name="Szafranski K."/>
            <person name="Schliwa M."/>
        </authorList>
    </citation>
    <scope>NUCLEOTIDE SEQUENCE [LARGE SCALE GENOMIC DNA]</scope>
</reference>
<feature type="domain" description="VPS9" evidence="1">
    <location>
        <begin position="109"/>
        <end position="276"/>
    </location>
</feature>
<accession>X6N795</accession>
<dbReference type="InterPro" id="IPR037191">
    <property type="entry name" value="VPS9_dom_sf"/>
</dbReference>
<dbReference type="Pfam" id="PF02204">
    <property type="entry name" value="VPS9"/>
    <property type="match status" value="1"/>
</dbReference>
<dbReference type="GO" id="GO:0016192">
    <property type="term" value="P:vesicle-mediated transport"/>
    <property type="evidence" value="ECO:0007669"/>
    <property type="project" value="InterPro"/>
</dbReference>
<dbReference type="GO" id="GO:0031267">
    <property type="term" value="F:small GTPase binding"/>
    <property type="evidence" value="ECO:0007669"/>
    <property type="project" value="TreeGrafter"/>
</dbReference>
<dbReference type="AlphaFoldDB" id="X6N795"/>
<dbReference type="GO" id="GO:0005829">
    <property type="term" value="C:cytosol"/>
    <property type="evidence" value="ECO:0007669"/>
    <property type="project" value="TreeGrafter"/>
</dbReference>
<dbReference type="Gene3D" id="1.20.1050.80">
    <property type="entry name" value="VPS9 domain"/>
    <property type="match status" value="1"/>
</dbReference>
<dbReference type="OrthoDB" id="21085at2759"/>
<dbReference type="SUPFAM" id="SSF109993">
    <property type="entry name" value="VPS9 domain"/>
    <property type="match status" value="1"/>
</dbReference>
<dbReference type="PANTHER" id="PTHR23101">
    <property type="entry name" value="RAB GDP/GTP EXCHANGE FACTOR"/>
    <property type="match status" value="1"/>
</dbReference>
<sequence>MLGFKKLNQYESKRMAKSKNYRLTKLSNEGYYYHEHDVAEQKTFDSFVLDQRTKKDVSQHDGYDGLFRNKVKSQYYECVRIFVYRCVLGQSSTQSVVLNIITATFQELYDLDEMYRKKTSWMRTLKHDQLQINQEYWNDTNSENKYPSSVPFYEAIDMIGELEKHNEIHCSPDKGINLILEAIKLVNEIAMRNFENKKKSQGVEKSKVVPLGTDDLFPIVVYCIIQSRLENPHVSIRFIELVLPEENTTKGQAAFSLSILKAAVQYIVNAAPEEFGFDSDIDRSNKSGTVSSVQK</sequence>
<comment type="caution">
    <text evidence="2">The sequence shown here is derived from an EMBL/GenBank/DDBJ whole genome shotgun (WGS) entry which is preliminary data.</text>
</comment>
<evidence type="ECO:0000313" key="2">
    <source>
        <dbReference type="EMBL" id="ETO21187.1"/>
    </source>
</evidence>
<name>X6N795_RETFI</name>
<organism evidence="2 3">
    <name type="scientific">Reticulomyxa filosa</name>
    <dbReference type="NCBI Taxonomy" id="46433"/>
    <lineage>
        <taxon>Eukaryota</taxon>
        <taxon>Sar</taxon>
        <taxon>Rhizaria</taxon>
        <taxon>Retaria</taxon>
        <taxon>Foraminifera</taxon>
        <taxon>Monothalamids</taxon>
        <taxon>Reticulomyxidae</taxon>
        <taxon>Reticulomyxa</taxon>
    </lineage>
</organism>
<dbReference type="GO" id="GO:0005085">
    <property type="term" value="F:guanyl-nucleotide exchange factor activity"/>
    <property type="evidence" value="ECO:0007669"/>
    <property type="project" value="InterPro"/>
</dbReference>
<gene>
    <name evidence="2" type="ORF">RFI_16019</name>
</gene>
<dbReference type="InterPro" id="IPR003123">
    <property type="entry name" value="VPS9"/>
</dbReference>
<dbReference type="Proteomes" id="UP000023152">
    <property type="component" value="Unassembled WGS sequence"/>
</dbReference>